<keyword evidence="3" id="KW-1185">Reference proteome</keyword>
<dbReference type="STRING" id="1034346.GCA_000313565_03356"/>
<comment type="caution">
    <text evidence="2">The sequence shown here is derived from an EMBL/GenBank/DDBJ whole genome shotgun (WGS) entry which is preliminary data.</text>
</comment>
<evidence type="ECO:0000313" key="3">
    <source>
        <dbReference type="Proteomes" id="UP000247612"/>
    </source>
</evidence>
<keyword evidence="1" id="KW-0812">Transmembrane</keyword>
<dbReference type="AlphaFoldDB" id="A0A318KGC0"/>
<reference evidence="2 3" key="1">
    <citation type="submission" date="2018-05" db="EMBL/GenBank/DDBJ databases">
        <title>Genomic Encyclopedia of Type Strains, Phase IV (KMG-IV): sequencing the most valuable type-strain genomes for metagenomic binning, comparative biology and taxonomic classification.</title>
        <authorList>
            <person name="Goeker M."/>
        </authorList>
    </citation>
    <scope>NUCLEOTIDE SEQUENCE [LARGE SCALE GENOMIC DNA]</scope>
    <source>
        <strain evidence="2 3">JC118</strain>
    </source>
</reference>
<gene>
    <name evidence="2" type="ORF">DES51_11346</name>
</gene>
<sequence length="170" mass="19557">MKPYMNKGFTSIEVLLSLWIISFSMMLLAAVMPMLQSLIQKDDFIQDQIGLRQLRHILLLSEAVSAVDDTLSGMMYNEEYTLIFDRQRLVKTPGYEIMLMDLSAMNFITKGECIYLQYQKNNESKINERWLTCEQPGMDFTLFPDDAAADDLINPADEYQNQDSDAVVSE</sequence>
<evidence type="ECO:0000256" key="1">
    <source>
        <dbReference type="SAM" id="Phobius"/>
    </source>
</evidence>
<feature type="transmembrane region" description="Helical" evidence="1">
    <location>
        <begin position="12"/>
        <end position="35"/>
    </location>
</feature>
<protein>
    <recommendedName>
        <fullName evidence="4">Prepilin-type N-terminal cleavage/methylation domain-containing protein</fullName>
    </recommendedName>
</protein>
<keyword evidence="1" id="KW-1133">Transmembrane helix</keyword>
<name>A0A318KGC0_9FIRM</name>
<accession>A0A318KGC0</accession>
<dbReference type="EMBL" id="QJKH01000013">
    <property type="protein sequence ID" value="PXX76851.1"/>
    <property type="molecule type" value="Genomic_DNA"/>
</dbReference>
<proteinExistence type="predicted"/>
<evidence type="ECO:0000313" key="2">
    <source>
        <dbReference type="EMBL" id="PXX76851.1"/>
    </source>
</evidence>
<keyword evidence="1" id="KW-0472">Membrane</keyword>
<evidence type="ECO:0008006" key="4">
    <source>
        <dbReference type="Google" id="ProtNLM"/>
    </source>
</evidence>
<organism evidence="2 3">
    <name type="scientific">Dielma fastidiosa</name>
    <dbReference type="NCBI Taxonomy" id="1034346"/>
    <lineage>
        <taxon>Bacteria</taxon>
        <taxon>Bacillati</taxon>
        <taxon>Bacillota</taxon>
        <taxon>Erysipelotrichia</taxon>
        <taxon>Erysipelotrichales</taxon>
        <taxon>Erysipelotrichaceae</taxon>
        <taxon>Dielma</taxon>
    </lineage>
</organism>
<dbReference type="Proteomes" id="UP000247612">
    <property type="component" value="Unassembled WGS sequence"/>
</dbReference>